<name>A0AAP5I769_9CYAN</name>
<feature type="transmembrane region" description="Helical" evidence="1">
    <location>
        <begin position="32"/>
        <end position="51"/>
    </location>
</feature>
<dbReference type="EMBL" id="JAALHA020000007">
    <property type="protein sequence ID" value="MDR9896116.1"/>
    <property type="molecule type" value="Genomic_DNA"/>
</dbReference>
<evidence type="ECO:0000313" key="3">
    <source>
        <dbReference type="Proteomes" id="UP000667802"/>
    </source>
</evidence>
<comment type="caution">
    <text evidence="2">The sequence shown here is derived from an EMBL/GenBank/DDBJ whole genome shotgun (WGS) entry which is preliminary data.</text>
</comment>
<keyword evidence="3" id="KW-1185">Reference proteome</keyword>
<dbReference type="NCBIfam" id="NF037953">
    <property type="entry name" value="frad"/>
    <property type="match status" value="1"/>
</dbReference>
<keyword evidence="1" id="KW-0812">Transmembrane</keyword>
<keyword evidence="1" id="KW-0472">Membrane</keyword>
<dbReference type="InterPro" id="IPR020360">
    <property type="entry name" value="Uncharacterised_alr2393"/>
</dbReference>
<dbReference type="AlphaFoldDB" id="A0AAP5I769"/>
<dbReference type="RefSeq" id="WP_208340057.1">
    <property type="nucleotide sequence ID" value="NZ_CAWQFN010000602.1"/>
</dbReference>
<organism evidence="2 3">
    <name type="scientific">Aetokthonos hydrillicola Thurmond2011</name>
    <dbReference type="NCBI Taxonomy" id="2712845"/>
    <lineage>
        <taxon>Bacteria</taxon>
        <taxon>Bacillati</taxon>
        <taxon>Cyanobacteriota</taxon>
        <taxon>Cyanophyceae</taxon>
        <taxon>Nostocales</taxon>
        <taxon>Hapalosiphonaceae</taxon>
        <taxon>Aetokthonos</taxon>
    </lineage>
</organism>
<gene>
    <name evidence="2" type="primary">fraD</name>
    <name evidence="2" type="ORF">G7B40_016320</name>
</gene>
<keyword evidence="1" id="KW-1133">Transmembrane helix</keyword>
<evidence type="ECO:0000313" key="2">
    <source>
        <dbReference type="EMBL" id="MDR9896116.1"/>
    </source>
</evidence>
<accession>A0AAP5I769</accession>
<reference evidence="3" key="1">
    <citation type="journal article" date="2021" name="Science">
        <title>Hunting the eagle killer: A cyanobacterial neurotoxin causes vacuolar myelinopathy.</title>
        <authorList>
            <person name="Breinlinger S."/>
            <person name="Phillips T.J."/>
            <person name="Haram B.N."/>
            <person name="Mares J."/>
            <person name="Martinez Yerena J.A."/>
            <person name="Hrouzek P."/>
            <person name="Sobotka R."/>
            <person name="Henderson W.M."/>
            <person name="Schmieder P."/>
            <person name="Williams S.M."/>
            <person name="Lauderdale J.D."/>
            <person name="Wilde H.D."/>
            <person name="Gerrin W."/>
            <person name="Kust A."/>
            <person name="Washington J.W."/>
            <person name="Wagner C."/>
            <person name="Geier B."/>
            <person name="Liebeke M."/>
            <person name="Enke H."/>
            <person name="Niedermeyer T.H.J."/>
            <person name="Wilde S.B."/>
        </authorList>
    </citation>
    <scope>NUCLEOTIDE SEQUENCE [LARGE SCALE GENOMIC DNA]</scope>
    <source>
        <strain evidence="3">Thurmond2011</strain>
    </source>
</reference>
<feature type="transmembrane region" description="Helical" evidence="1">
    <location>
        <begin position="152"/>
        <end position="172"/>
    </location>
</feature>
<dbReference type="Proteomes" id="UP000667802">
    <property type="component" value="Unassembled WGS sequence"/>
</dbReference>
<feature type="transmembrane region" description="Helical" evidence="1">
    <location>
        <begin position="115"/>
        <end position="132"/>
    </location>
</feature>
<protein>
    <submittedName>
        <fullName evidence="2">Septal junction protein FraD</fullName>
    </submittedName>
</protein>
<proteinExistence type="predicted"/>
<sequence length="342" mass="38949">MNVFFRDFLGFLKIFDSIYERLRHLLIPPKAYSWQTLIYLSLFSWLISSLSTGYVKELIAICGWLFLISGTAWYTTDKPLYIPSTNMPVGAVITGFLVSVFAFGQDKDFITSKTIVLWPTLAAIITAIPEFFEGSGTDVKTQIPRVDERQRMIVLVGSCMVISCWLQFCFVVNNWLDEYPSIQVDNINRSALVFKSNSFVKVPKNGVLILDNLTPLVEDQISKKPWSEVEQWLIDARKRVGDLGKQVIQSQLAQYDERYLWHVEPRISNVKSGYKLDLLSIWTGPSANSTGYYFRKNCRVDPVAVSRNGTTGTPKKIEDNSTIAEIECDRVSKFIREAPPPQ</sequence>
<feature type="transmembrane region" description="Helical" evidence="1">
    <location>
        <begin position="81"/>
        <end position="103"/>
    </location>
</feature>
<evidence type="ECO:0000256" key="1">
    <source>
        <dbReference type="SAM" id="Phobius"/>
    </source>
</evidence>
<feature type="transmembrane region" description="Helical" evidence="1">
    <location>
        <begin position="58"/>
        <end position="75"/>
    </location>
</feature>
<dbReference type="Pfam" id="PF17310">
    <property type="entry name" value="DUF5357"/>
    <property type="match status" value="1"/>
</dbReference>